<dbReference type="InParanoid" id="A0A6P8HE46"/>
<dbReference type="SUPFAM" id="SSF52058">
    <property type="entry name" value="L domain-like"/>
    <property type="match status" value="1"/>
</dbReference>
<dbReference type="FunCoup" id="A0A6P8HE46">
    <property type="interactions" value="38"/>
</dbReference>
<dbReference type="AlphaFoldDB" id="A0A6P8HE46"/>
<gene>
    <name evidence="2" type="primary">LOC116290417</name>
</gene>
<organism evidence="1 2">
    <name type="scientific">Actinia tenebrosa</name>
    <name type="common">Australian red waratah sea anemone</name>
    <dbReference type="NCBI Taxonomy" id="6105"/>
    <lineage>
        <taxon>Eukaryota</taxon>
        <taxon>Metazoa</taxon>
        <taxon>Cnidaria</taxon>
        <taxon>Anthozoa</taxon>
        <taxon>Hexacorallia</taxon>
        <taxon>Actiniaria</taxon>
        <taxon>Actiniidae</taxon>
        <taxon>Actinia</taxon>
    </lineage>
</organism>
<dbReference type="Pfam" id="PF14580">
    <property type="entry name" value="LRR_9"/>
    <property type="match status" value="1"/>
</dbReference>
<keyword evidence="1" id="KW-1185">Reference proteome</keyword>
<evidence type="ECO:0000313" key="2">
    <source>
        <dbReference type="RefSeq" id="XP_031553303.1"/>
    </source>
</evidence>
<dbReference type="InterPro" id="IPR043313">
    <property type="entry name" value="LRMDA"/>
</dbReference>
<dbReference type="PANTHER" id="PTHR46282">
    <property type="entry name" value="LEUCINE-RICH MELANOCYTE DIFFERENTIATION-ASSOCIATED PROTEIN"/>
    <property type="match status" value="1"/>
</dbReference>
<dbReference type="Proteomes" id="UP000515163">
    <property type="component" value="Unplaced"/>
</dbReference>
<name>A0A6P8HE46_ACTTE</name>
<dbReference type="PANTHER" id="PTHR46282:SF2">
    <property type="entry name" value="LEUCINE-RICH MELANOCYTE DIFFERENTIATION-ASSOCIATED PROTEIN"/>
    <property type="match status" value="1"/>
</dbReference>
<reference evidence="2" key="1">
    <citation type="submission" date="2025-08" db="UniProtKB">
        <authorList>
            <consortium name="RefSeq"/>
        </authorList>
    </citation>
    <scope>IDENTIFICATION</scope>
    <source>
        <tissue evidence="2">Tentacle</tissue>
    </source>
</reference>
<dbReference type="InterPro" id="IPR032675">
    <property type="entry name" value="LRR_dom_sf"/>
</dbReference>
<evidence type="ECO:0000313" key="1">
    <source>
        <dbReference type="Proteomes" id="UP000515163"/>
    </source>
</evidence>
<dbReference type="FunFam" id="3.80.10.10:FF:000793">
    <property type="entry name" value="Leucine rich melanocyte differentiation associated"/>
    <property type="match status" value="1"/>
</dbReference>
<sequence>MESNTDGIVLCDNQLSFIGQEAETVPGIIGRKYGKLVTRLDLSFNNLRTLNGINSFELLEELILDNNQLGDDLEIPPLPHLKTLSMNKNKLVSLEKLLEVICKNLPNLTFLSMLGNTACPNELSGNDQDEEDYQRYRYYVLYKLPKLKFLDSRQVKEAERQEAKRVGVFMKVVTPTLDNMKPGLSADTDYDGFKYTPLPNDTTTPGKHRGTFGECRYVYYGKHSEGNRFIRNNHL</sequence>
<dbReference type="KEGG" id="aten:116290417"/>
<dbReference type="GeneID" id="116290417"/>
<dbReference type="OrthoDB" id="272149at2759"/>
<proteinExistence type="predicted"/>
<protein>
    <submittedName>
        <fullName evidence="2">Leucine-rich melanocyte differentiation-associated protein-like</fullName>
    </submittedName>
</protein>
<dbReference type="Gene3D" id="3.80.10.10">
    <property type="entry name" value="Ribonuclease Inhibitor"/>
    <property type="match status" value="1"/>
</dbReference>
<accession>A0A6P8HE46</accession>
<dbReference type="RefSeq" id="XP_031553303.1">
    <property type="nucleotide sequence ID" value="XM_031697443.1"/>
</dbReference>